<accession>A0A0T6BLY3</accession>
<name>A0A0T6BLY3_9BACI</name>
<protein>
    <submittedName>
        <fullName evidence="1">Sporulation protein</fullName>
    </submittedName>
</protein>
<reference evidence="1 2" key="1">
    <citation type="journal article" date="2015" name="Int. J. Syst. Evol. Microbiol.">
        <title>Bacillus glycinifermentans sp. nov., isolated from fermented soybean paste.</title>
        <authorList>
            <person name="Kim S.J."/>
            <person name="Dunlap C.A."/>
            <person name="Kwon S.W."/>
            <person name="Rooney A.P."/>
        </authorList>
    </citation>
    <scope>NUCLEOTIDE SEQUENCE [LARGE SCALE GENOMIC DNA]</scope>
    <source>
        <strain evidence="1 2">GO-13</strain>
    </source>
</reference>
<dbReference type="Pfam" id="PF07070">
    <property type="entry name" value="Spo0M"/>
    <property type="match status" value="1"/>
</dbReference>
<dbReference type="STRING" id="1664069.BGLY_0956"/>
<evidence type="ECO:0000313" key="1">
    <source>
        <dbReference type="EMBL" id="KRT92177.1"/>
    </source>
</evidence>
<sequence length="226" mass="26349">MNGSVHVKGGNAEQHIRYIELLLETEYAIVKDDKKERKTVTIESRRVTEAFTISPGEERRFPFSFILPLDTPMTMKETRVFLFTDLDIQGGIDKSDKDPIAVKPHPWIESVLEAMGDLGFRLQEADCEYAPYFKRRMPFVQEFEFVPVSQKYRRLFDELELIFLLEDNGLDVIIEVDRRARGLRGWLEEMYNEGEQLVRVHFAEAELKHTEKLKTSLQAIIEQHAG</sequence>
<gene>
    <name evidence="1" type="ORF">AB447_204495</name>
</gene>
<evidence type="ECO:0000313" key="2">
    <source>
        <dbReference type="Proteomes" id="UP000036168"/>
    </source>
</evidence>
<dbReference type="EMBL" id="LECW02000034">
    <property type="protein sequence ID" value="KRT92177.1"/>
    <property type="molecule type" value="Genomic_DNA"/>
</dbReference>
<dbReference type="PANTHER" id="PTHR40053">
    <property type="entry name" value="SPORULATION-CONTROL PROTEIN SPO0M"/>
    <property type="match status" value="1"/>
</dbReference>
<dbReference type="AlphaFoldDB" id="A0A0T6BLY3"/>
<dbReference type="InterPro" id="IPR009776">
    <property type="entry name" value="Spore_0_M"/>
</dbReference>
<comment type="caution">
    <text evidence="1">The sequence shown here is derived from an EMBL/GenBank/DDBJ whole genome shotgun (WGS) entry which is preliminary data.</text>
</comment>
<organism evidence="1 2">
    <name type="scientific">Bacillus glycinifermentans</name>
    <dbReference type="NCBI Taxonomy" id="1664069"/>
    <lineage>
        <taxon>Bacteria</taxon>
        <taxon>Bacillati</taxon>
        <taxon>Bacillota</taxon>
        <taxon>Bacilli</taxon>
        <taxon>Bacillales</taxon>
        <taxon>Bacillaceae</taxon>
        <taxon>Bacillus</taxon>
    </lineage>
</organism>
<dbReference type="Proteomes" id="UP000036168">
    <property type="component" value="Unassembled WGS sequence"/>
</dbReference>
<dbReference type="PANTHER" id="PTHR40053:SF1">
    <property type="entry name" value="SPORULATION-CONTROL PROTEIN SPO0M"/>
    <property type="match status" value="1"/>
</dbReference>
<proteinExistence type="predicted"/>